<evidence type="ECO:0000313" key="2">
    <source>
        <dbReference type="Proteomes" id="UP000324383"/>
    </source>
</evidence>
<gene>
    <name evidence="1" type="ORF">FNJ60_02560</name>
</gene>
<comment type="caution">
    <text evidence="1">The sequence shown here is derived from an EMBL/GenBank/DDBJ whole genome shotgun (WGS) entry which is preliminary data.</text>
</comment>
<name>A0A5D3EG92_9BACE</name>
<dbReference type="RefSeq" id="WP_027325432.1">
    <property type="nucleotide sequence ID" value="NZ_CAMBON010000012.1"/>
</dbReference>
<dbReference type="EMBL" id="VKLW01000004">
    <property type="protein sequence ID" value="TYK34959.1"/>
    <property type="molecule type" value="Genomic_DNA"/>
</dbReference>
<organism evidence="1 2">
    <name type="scientific">Bacteroides pyogenes</name>
    <dbReference type="NCBI Taxonomy" id="310300"/>
    <lineage>
        <taxon>Bacteria</taxon>
        <taxon>Pseudomonadati</taxon>
        <taxon>Bacteroidota</taxon>
        <taxon>Bacteroidia</taxon>
        <taxon>Bacteroidales</taxon>
        <taxon>Bacteroidaceae</taxon>
        <taxon>Bacteroides</taxon>
    </lineage>
</organism>
<keyword evidence="2" id="KW-1185">Reference proteome</keyword>
<proteinExistence type="predicted"/>
<protein>
    <recommendedName>
        <fullName evidence="3">Lipoprotein</fullName>
    </recommendedName>
</protein>
<dbReference type="Proteomes" id="UP000324383">
    <property type="component" value="Unassembled WGS sequence"/>
</dbReference>
<sequence length="147" mass="16636">MKRLLIENNRKFLVMTFCLLTISCGNSNDNYPQDYVGFKYALRKILIGCNQTEFETEFKIIAAQKTDYARTVVLTTPGSSLGEVSALQLFEKEVTLKAGEKTASIKVKIFPKRMIAAKQNIQISCIPQWKEGEISKLSVQLKKVSHQ</sequence>
<dbReference type="AlphaFoldDB" id="A0A5D3EG92"/>
<reference evidence="1 2" key="1">
    <citation type="submission" date="2019-07" db="EMBL/GenBank/DDBJ databases">
        <title>Draft Genome Sequences of Bacteroides pyogenes Strains Isolated from the Uterus Holstein Dairy Cows with Metritis.</title>
        <authorList>
            <person name="Cunha F."/>
            <person name="Galvao K.N."/>
            <person name="Jeon S.J."/>
            <person name="Jeong K.C."/>
        </authorList>
    </citation>
    <scope>NUCLEOTIDE SEQUENCE [LARGE SCALE GENOMIC DNA]</scope>
    <source>
        <strain evidence="1 2">KG-31</strain>
    </source>
</reference>
<dbReference type="PROSITE" id="PS51257">
    <property type="entry name" value="PROKAR_LIPOPROTEIN"/>
    <property type="match status" value="1"/>
</dbReference>
<evidence type="ECO:0008006" key="3">
    <source>
        <dbReference type="Google" id="ProtNLM"/>
    </source>
</evidence>
<accession>A0A5D3EG92</accession>
<evidence type="ECO:0000313" key="1">
    <source>
        <dbReference type="EMBL" id="TYK34959.1"/>
    </source>
</evidence>